<dbReference type="InterPro" id="IPR050447">
    <property type="entry name" value="Erg6_SMT_methyltransf"/>
</dbReference>
<name>A0A1H5QCA3_9PSEU</name>
<evidence type="ECO:0000256" key="1">
    <source>
        <dbReference type="ARBA" id="ARBA00022679"/>
    </source>
</evidence>
<dbReference type="PANTHER" id="PTHR44068">
    <property type="entry name" value="ZGC:194242"/>
    <property type="match status" value="1"/>
</dbReference>
<dbReference type="CDD" id="cd02440">
    <property type="entry name" value="AdoMet_MTases"/>
    <property type="match status" value="1"/>
</dbReference>
<reference evidence="4" key="1">
    <citation type="submission" date="2016-10" db="EMBL/GenBank/DDBJ databases">
        <authorList>
            <person name="Varghese N."/>
            <person name="Submissions S."/>
        </authorList>
    </citation>
    <scope>NUCLEOTIDE SEQUENCE [LARGE SCALE GENOMIC DNA]</scope>
    <source>
        <strain evidence="4">DSM 44654</strain>
    </source>
</reference>
<dbReference type="Gene3D" id="3.40.50.150">
    <property type="entry name" value="Vaccinia Virus protein VP39"/>
    <property type="match status" value="1"/>
</dbReference>
<dbReference type="Proteomes" id="UP000198878">
    <property type="component" value="Unassembled WGS sequence"/>
</dbReference>
<dbReference type="PANTHER" id="PTHR44068:SF11">
    <property type="entry name" value="GERANYL DIPHOSPHATE 2-C-METHYLTRANSFERASE"/>
    <property type="match status" value="1"/>
</dbReference>
<keyword evidence="4" id="KW-1185">Reference proteome</keyword>
<evidence type="ECO:0000313" key="3">
    <source>
        <dbReference type="EMBL" id="SEF23474.1"/>
    </source>
</evidence>
<evidence type="ECO:0000313" key="4">
    <source>
        <dbReference type="Proteomes" id="UP000198878"/>
    </source>
</evidence>
<feature type="domain" description="Methyltransferase type 11" evidence="2">
    <location>
        <begin position="161"/>
        <end position="256"/>
    </location>
</feature>
<proteinExistence type="predicted"/>
<dbReference type="GO" id="GO:0032259">
    <property type="term" value="P:methylation"/>
    <property type="evidence" value="ECO:0007669"/>
    <property type="project" value="UniProtKB-KW"/>
</dbReference>
<dbReference type="AlphaFoldDB" id="A0A1H5QCA3"/>
<dbReference type="SUPFAM" id="SSF53335">
    <property type="entry name" value="S-adenosyl-L-methionine-dependent methyltransferases"/>
    <property type="match status" value="1"/>
</dbReference>
<dbReference type="Pfam" id="PF08241">
    <property type="entry name" value="Methyltransf_11"/>
    <property type="match status" value="1"/>
</dbReference>
<dbReference type="InterPro" id="IPR013216">
    <property type="entry name" value="Methyltransf_11"/>
</dbReference>
<sequence length="348" mass="39123">MDRATTEALFAPLDLEQALHLLDSLTWFPESEENRWPRVADYVARNVTTVPRPDPGDCRSVADRAMALAGSPAGHGNPSERTGRWRDVPDAKALYQVKYDLMSLLYPDDWFTYMNMGYQATENEAVAPAADEPIQTSIWRYAQQLYDLVAAQAPLEGKDLLEVGSGRGGGAAFVTTTHSPRSVVGLDYSPNNVEFCSRVHRIPGLDFRHGDAEDLPFADHTFDAVLNIESAHCYPDVDRFFSEVRRVLKPGGHLLFADEWWTIRKNELAEKVSAAGLRVVAEEDITDGVIRALDELPNYVEKLLVDLEDGAQKRAYARFFNERVCRESAHSYRSGRFVFLRQLAVRDA</sequence>
<gene>
    <name evidence="3" type="ORF">SAMN05421837_102198</name>
</gene>
<keyword evidence="3" id="KW-0489">Methyltransferase</keyword>
<dbReference type="OrthoDB" id="3636702at2"/>
<dbReference type="EMBL" id="FNUJ01000002">
    <property type="protein sequence ID" value="SEF23474.1"/>
    <property type="molecule type" value="Genomic_DNA"/>
</dbReference>
<protein>
    <submittedName>
        <fullName evidence="3">Methyltransferase domain-containing protein</fullName>
    </submittedName>
</protein>
<organism evidence="3 4">
    <name type="scientific">Amycolatopsis pretoriensis</name>
    <dbReference type="NCBI Taxonomy" id="218821"/>
    <lineage>
        <taxon>Bacteria</taxon>
        <taxon>Bacillati</taxon>
        <taxon>Actinomycetota</taxon>
        <taxon>Actinomycetes</taxon>
        <taxon>Pseudonocardiales</taxon>
        <taxon>Pseudonocardiaceae</taxon>
        <taxon>Amycolatopsis</taxon>
    </lineage>
</organism>
<accession>A0A1H5QCA3</accession>
<dbReference type="InterPro" id="IPR029063">
    <property type="entry name" value="SAM-dependent_MTases_sf"/>
</dbReference>
<dbReference type="GO" id="GO:0008757">
    <property type="term" value="F:S-adenosylmethionine-dependent methyltransferase activity"/>
    <property type="evidence" value="ECO:0007669"/>
    <property type="project" value="InterPro"/>
</dbReference>
<evidence type="ECO:0000259" key="2">
    <source>
        <dbReference type="Pfam" id="PF08241"/>
    </source>
</evidence>
<keyword evidence="1 3" id="KW-0808">Transferase</keyword>
<dbReference type="STRING" id="218821.SAMN05421837_102198"/>
<dbReference type="RefSeq" id="WP_086683772.1">
    <property type="nucleotide sequence ID" value="NZ_FNUJ01000002.1"/>
</dbReference>